<evidence type="ECO:0008006" key="3">
    <source>
        <dbReference type="Google" id="ProtNLM"/>
    </source>
</evidence>
<dbReference type="PANTHER" id="PTHR31198:SF1">
    <property type="entry name" value="CENTROSOMAL AT-AC SPLICING FACTOR"/>
    <property type="match status" value="1"/>
</dbReference>
<dbReference type="EMBL" id="JBJQND010000002">
    <property type="protein sequence ID" value="KAL3887238.1"/>
    <property type="molecule type" value="Genomic_DNA"/>
</dbReference>
<keyword evidence="2" id="KW-1185">Reference proteome</keyword>
<dbReference type="InterPro" id="IPR028015">
    <property type="entry name" value="CCDC84-like"/>
</dbReference>
<dbReference type="Pfam" id="PF14968">
    <property type="entry name" value="CCDC84"/>
    <property type="match status" value="3"/>
</dbReference>
<reference evidence="1 2" key="1">
    <citation type="submission" date="2024-11" db="EMBL/GenBank/DDBJ databases">
        <title>Chromosome-level genome assembly of the freshwater bivalve Anodonta woodiana.</title>
        <authorList>
            <person name="Chen X."/>
        </authorList>
    </citation>
    <scope>NUCLEOTIDE SEQUENCE [LARGE SCALE GENOMIC DNA]</scope>
    <source>
        <strain evidence="1">MN2024</strain>
        <tissue evidence="1">Gills</tissue>
    </source>
</reference>
<protein>
    <recommendedName>
        <fullName evidence="3">Coiled-coil domain-containing protein 84</fullName>
    </recommendedName>
</protein>
<dbReference type="PANTHER" id="PTHR31198">
    <property type="entry name" value="COILED-COIL DOMAIN-CONTAINING PROTEIN 84"/>
    <property type="match status" value="1"/>
</dbReference>
<organism evidence="1 2">
    <name type="scientific">Sinanodonta woodiana</name>
    <name type="common">Chinese pond mussel</name>
    <name type="synonym">Anodonta woodiana</name>
    <dbReference type="NCBI Taxonomy" id="1069815"/>
    <lineage>
        <taxon>Eukaryota</taxon>
        <taxon>Metazoa</taxon>
        <taxon>Spiralia</taxon>
        <taxon>Lophotrochozoa</taxon>
        <taxon>Mollusca</taxon>
        <taxon>Bivalvia</taxon>
        <taxon>Autobranchia</taxon>
        <taxon>Heteroconchia</taxon>
        <taxon>Palaeoheterodonta</taxon>
        <taxon>Unionida</taxon>
        <taxon>Unionoidea</taxon>
        <taxon>Unionidae</taxon>
        <taxon>Unioninae</taxon>
        <taxon>Sinanodonta</taxon>
    </lineage>
</organism>
<gene>
    <name evidence="1" type="ORF">ACJMK2_027185</name>
</gene>
<comment type="caution">
    <text evidence="1">The sequence shown here is derived from an EMBL/GenBank/DDBJ whole genome shotgun (WGS) entry which is preliminary data.</text>
</comment>
<evidence type="ECO:0000313" key="1">
    <source>
        <dbReference type="EMBL" id="KAL3887238.1"/>
    </source>
</evidence>
<evidence type="ECO:0000313" key="2">
    <source>
        <dbReference type="Proteomes" id="UP001634394"/>
    </source>
</evidence>
<accession>A0ABD3XP48</accession>
<dbReference type="Proteomes" id="UP001634394">
    <property type="component" value="Unassembled WGS sequence"/>
</dbReference>
<proteinExistence type="predicted"/>
<sequence>MAGSTSFVQFEHCSLCKINHKKKKKHIYAKRHQEILRNILRKFENKIQTAKATLLNPEIQPLDFEMGAKFWCYFCAKEVEKHTREEFCIVQYGGLLYHIASDDHLKKLLQFFWDNIVERSLKTKYILMANELEIFKKTSFLAVKNYEKSLEIKIKQMAEQIHSVEQKRHQDMIQSMQEKPETSLTRLNSRMLPPKEISIRRKPAGKKTIYAYGEGLTWIQNICFDEDKGNIFTEATPPWLCVDEEDGDKQTEIGPTMQDYEKHLEREKKKHLPSTRVGAKFDHNAETSAQWLPSFGGVWNRGRKGDSCIRLGREKKKHLPYTRVGAKFDHNAETSAQWLPSFGRVYNRRRKGDSCNPC</sequence>
<name>A0ABD3XP48_SINWO</name>
<dbReference type="AlphaFoldDB" id="A0ABD3XP48"/>